<dbReference type="AlphaFoldDB" id="A0A0H2R719"/>
<evidence type="ECO:0000313" key="3">
    <source>
        <dbReference type="Proteomes" id="UP000053477"/>
    </source>
</evidence>
<accession>A0A0H2R719</accession>
<dbReference type="InterPro" id="IPR058913">
    <property type="entry name" value="Integrase_dom_put"/>
</dbReference>
<protein>
    <recommendedName>
        <fullName evidence="1">Integrase core domain-containing protein</fullName>
    </recommendedName>
</protein>
<dbReference type="Pfam" id="PF24764">
    <property type="entry name" value="rva_4"/>
    <property type="match status" value="1"/>
</dbReference>
<sequence length="225" mass="25951">MKFTLCRSKNNTRCERVWYDMSLGVGHGWKDFFIVLEEEYELDVDNQSHIWLLHFIFLPAINSDLEEWTAMWNCHKLRIEDERNRSPEDMFHFGFVEYGLTGQEDILRRRSGASADLDIDSDDEDPEDWIYEPSVEQDGESELDNGLAQDAADFPPLNPFVTTNLPRSLSRITCAAPFCPLNDEQLLSLVDFVAPRAGAGMESKATMARLWVQCLGFCRRQLQFA</sequence>
<dbReference type="PANTHER" id="PTHR46791:SF5">
    <property type="entry name" value="CLR5 DOMAIN-CONTAINING PROTEIN-RELATED"/>
    <property type="match status" value="1"/>
</dbReference>
<evidence type="ECO:0000259" key="1">
    <source>
        <dbReference type="Pfam" id="PF24764"/>
    </source>
</evidence>
<dbReference type="STRING" id="27342.A0A0H2R719"/>
<dbReference type="Proteomes" id="UP000053477">
    <property type="component" value="Unassembled WGS sequence"/>
</dbReference>
<evidence type="ECO:0000313" key="2">
    <source>
        <dbReference type="EMBL" id="KLO07605.1"/>
    </source>
</evidence>
<dbReference type="InParanoid" id="A0A0H2R719"/>
<reference evidence="2 3" key="1">
    <citation type="submission" date="2015-04" db="EMBL/GenBank/DDBJ databases">
        <title>Complete genome sequence of Schizopora paradoxa KUC8140, a cosmopolitan wood degrader in East Asia.</title>
        <authorList>
            <consortium name="DOE Joint Genome Institute"/>
            <person name="Min B."/>
            <person name="Park H."/>
            <person name="Jang Y."/>
            <person name="Kim J.-J."/>
            <person name="Kim K.H."/>
            <person name="Pangilinan J."/>
            <person name="Lipzen A."/>
            <person name="Riley R."/>
            <person name="Grigoriev I.V."/>
            <person name="Spatafora J.W."/>
            <person name="Choi I.-G."/>
        </authorList>
    </citation>
    <scope>NUCLEOTIDE SEQUENCE [LARGE SCALE GENOMIC DNA]</scope>
    <source>
        <strain evidence="2 3">KUC8140</strain>
    </source>
</reference>
<keyword evidence="3" id="KW-1185">Reference proteome</keyword>
<proteinExistence type="predicted"/>
<dbReference type="OrthoDB" id="3252187at2759"/>
<organism evidence="2 3">
    <name type="scientific">Schizopora paradoxa</name>
    <dbReference type="NCBI Taxonomy" id="27342"/>
    <lineage>
        <taxon>Eukaryota</taxon>
        <taxon>Fungi</taxon>
        <taxon>Dikarya</taxon>
        <taxon>Basidiomycota</taxon>
        <taxon>Agaricomycotina</taxon>
        <taxon>Agaricomycetes</taxon>
        <taxon>Hymenochaetales</taxon>
        <taxon>Schizoporaceae</taxon>
        <taxon>Schizopora</taxon>
    </lineage>
</organism>
<dbReference type="EMBL" id="KQ086130">
    <property type="protein sequence ID" value="KLO07605.1"/>
    <property type="molecule type" value="Genomic_DNA"/>
</dbReference>
<name>A0A0H2R719_9AGAM</name>
<feature type="domain" description="Integrase core" evidence="1">
    <location>
        <begin position="6"/>
        <end position="97"/>
    </location>
</feature>
<dbReference type="PANTHER" id="PTHR46791">
    <property type="entry name" value="EXPRESSED PROTEIN"/>
    <property type="match status" value="1"/>
</dbReference>
<gene>
    <name evidence="2" type="ORF">SCHPADRAFT_836410</name>
</gene>